<feature type="signal peptide" evidence="2">
    <location>
        <begin position="1"/>
        <end position="21"/>
    </location>
</feature>
<keyword evidence="4" id="KW-1185">Reference proteome</keyword>
<dbReference type="RefSeq" id="WP_246013366.1">
    <property type="nucleotide sequence ID" value="NZ_UWPJ01000032.1"/>
</dbReference>
<evidence type="ECO:0000256" key="2">
    <source>
        <dbReference type="SAM" id="SignalP"/>
    </source>
</evidence>
<keyword evidence="3" id="KW-0675">Receptor</keyword>
<dbReference type="Gene3D" id="3.40.190.150">
    <property type="entry name" value="Bordetella uptake gene, domain 1"/>
    <property type="match status" value="1"/>
</dbReference>
<dbReference type="PANTHER" id="PTHR42928">
    <property type="entry name" value="TRICARBOXYLATE-BINDING PROTEIN"/>
    <property type="match status" value="1"/>
</dbReference>
<dbReference type="CDD" id="cd07012">
    <property type="entry name" value="PBP2_Bug_TTT"/>
    <property type="match status" value="1"/>
</dbReference>
<protein>
    <submittedName>
        <fullName evidence="3">Tripartite tricarboxylate transporter family receptor</fullName>
    </submittedName>
</protein>
<comment type="similarity">
    <text evidence="1">Belongs to the UPF0065 (bug) family.</text>
</comment>
<reference evidence="3 4" key="1">
    <citation type="submission" date="2018-10" db="EMBL/GenBank/DDBJ databases">
        <authorList>
            <person name="Criscuolo A."/>
        </authorList>
    </citation>
    <scope>NUCLEOTIDE SEQUENCE [LARGE SCALE GENOMIC DNA]</scope>
    <source>
        <strain evidence="3">DnA1</strain>
    </source>
</reference>
<dbReference type="InterPro" id="IPR005064">
    <property type="entry name" value="BUG"/>
</dbReference>
<dbReference type="EMBL" id="UWPJ01000032">
    <property type="protein sequence ID" value="VCU71896.1"/>
    <property type="molecule type" value="Genomic_DNA"/>
</dbReference>
<accession>A0A3P4B8P7</accession>
<dbReference type="PANTHER" id="PTHR42928:SF5">
    <property type="entry name" value="BLR1237 PROTEIN"/>
    <property type="match status" value="1"/>
</dbReference>
<dbReference type="AlphaFoldDB" id="A0A3P4B8P7"/>
<dbReference type="Proteomes" id="UP000277294">
    <property type="component" value="Unassembled WGS sequence"/>
</dbReference>
<sequence length="322" mass="34701">MKFIRSLLFLLTAMAVQTVAAQDFPARPVRFIVPYPPGGGVDGMARPLAERLATLWGKPVIVENRAGAATIIGTDAVAKSQPDGLTLLFTSDSSITSNPHLYANLPFDAMKDLVPVVQLIDLYQMVVVHPSVKADTLREFVELAKSRPEPMNYGSYGAGSQPNLLFEELKLRAGIKLMHIPYKGIAPAIQATLANEVQATLGGAATTGQYFAVGRMKGLAISAPRRNPQYPDIPTLAEAGFPDLGPRAWFGIFAPAGTPKPVVEKISRDVAAILAEPEFEAQQITGKGYQRVGSTPGEFAAFVRDDYMHKGKVIRESGIKLD</sequence>
<evidence type="ECO:0000313" key="3">
    <source>
        <dbReference type="EMBL" id="VCU71896.1"/>
    </source>
</evidence>
<organism evidence="3 4">
    <name type="scientific">Pigmentiphaga humi</name>
    <dbReference type="NCBI Taxonomy" id="2478468"/>
    <lineage>
        <taxon>Bacteria</taxon>
        <taxon>Pseudomonadati</taxon>
        <taxon>Pseudomonadota</taxon>
        <taxon>Betaproteobacteria</taxon>
        <taxon>Burkholderiales</taxon>
        <taxon>Alcaligenaceae</taxon>
        <taxon>Pigmentiphaga</taxon>
    </lineage>
</organism>
<dbReference type="InterPro" id="IPR042100">
    <property type="entry name" value="Bug_dom1"/>
</dbReference>
<name>A0A3P4B8P7_9BURK</name>
<feature type="chain" id="PRO_5018105981" evidence="2">
    <location>
        <begin position="22"/>
        <end position="322"/>
    </location>
</feature>
<dbReference type="Gene3D" id="3.40.190.10">
    <property type="entry name" value="Periplasmic binding protein-like II"/>
    <property type="match status" value="1"/>
</dbReference>
<gene>
    <name evidence="3" type="ORF">PIGHUM_03987</name>
</gene>
<evidence type="ECO:0000256" key="1">
    <source>
        <dbReference type="ARBA" id="ARBA00006987"/>
    </source>
</evidence>
<keyword evidence="2" id="KW-0732">Signal</keyword>
<evidence type="ECO:0000313" key="4">
    <source>
        <dbReference type="Proteomes" id="UP000277294"/>
    </source>
</evidence>
<dbReference type="Pfam" id="PF03401">
    <property type="entry name" value="TctC"/>
    <property type="match status" value="1"/>
</dbReference>
<dbReference type="PIRSF" id="PIRSF017082">
    <property type="entry name" value="YflP"/>
    <property type="match status" value="1"/>
</dbReference>
<dbReference type="SUPFAM" id="SSF53850">
    <property type="entry name" value="Periplasmic binding protein-like II"/>
    <property type="match status" value="1"/>
</dbReference>
<proteinExistence type="inferred from homology"/>